<dbReference type="InterPro" id="IPR002241">
    <property type="entry name" value="Glyco_hydro_27"/>
</dbReference>
<evidence type="ECO:0000259" key="8">
    <source>
        <dbReference type="Pfam" id="PF17801"/>
    </source>
</evidence>
<dbReference type="GO" id="GO:0004557">
    <property type="term" value="F:alpha-galactosidase activity"/>
    <property type="evidence" value="ECO:0007669"/>
    <property type="project" value="UniProtKB-EC"/>
</dbReference>
<evidence type="ECO:0000256" key="2">
    <source>
        <dbReference type="ARBA" id="ARBA00009743"/>
    </source>
</evidence>
<dbReference type="InterPro" id="IPR013785">
    <property type="entry name" value="Aldolase_TIM"/>
</dbReference>
<proteinExistence type="inferred from homology"/>
<dbReference type="SUPFAM" id="SSF51011">
    <property type="entry name" value="Glycosyl hydrolase domain"/>
    <property type="match status" value="1"/>
</dbReference>
<evidence type="ECO:0000313" key="10">
    <source>
        <dbReference type="Proteomes" id="UP000011761"/>
    </source>
</evidence>
<feature type="domain" description="Alpha galactosidase C-terminal" evidence="8">
    <location>
        <begin position="314"/>
        <end position="388"/>
    </location>
</feature>
<comment type="similarity">
    <text evidence="2 7">Belongs to the glycosyl hydrolase 27 family.</text>
</comment>
<keyword evidence="5 7" id="KW-0378">Hydrolase</keyword>
<sequence length="422" mass="46960">MGYDTFNGFAGDYNASDVLIQAQIMSERGLVDAGYTQFILDDFNLEAQRNATGYIVANQTRFPNGMPALSKQMNALGVQLAAYSDLGYKTCGGFPGSWGHELQDLETWYSWGMTYLKLDHCYFPQDNITQENIYGTYTPMANAIAEFAARTNVTFIFSLCEWGLEQPWVWGKQLGQSWRIDNDVKPWWSSIATVITQASYQYWATDFYGHNDMDILEVGNTNGIGNPPGNLTYEESKSHFTAWALLKSPLIIGTDLTKVSNETFTILGNRDLIKINQDPNVGTSITPFRWGNNSFKVGNPNYPAVYWPNNPASPAQYWSGNSSYGVVIMILNTANQAQNMSFALAESWLLKAGRQYEVYDMWAHRTVGTAVRSWSVTLPAHGVSALLLNDAGAEPAWLNGTCANQYFCSAPNGSLIYPNAFS</sequence>
<dbReference type="PANTHER" id="PTHR11452">
    <property type="entry name" value="ALPHA-GALACTOSIDASE/ALPHA-N-ACETYLGALACTOSAMINIDASE"/>
    <property type="match status" value="1"/>
</dbReference>
<evidence type="ECO:0000313" key="9">
    <source>
        <dbReference type="EMBL" id="EMC96109.1"/>
    </source>
</evidence>
<dbReference type="CDD" id="cd14792">
    <property type="entry name" value="GH27"/>
    <property type="match status" value="1"/>
</dbReference>
<protein>
    <recommendedName>
        <fullName evidence="3 7">Alpha-galactosidase</fullName>
        <ecNumber evidence="3 7">3.2.1.22</ecNumber>
    </recommendedName>
    <alternativeName>
        <fullName evidence="7">Melibiase</fullName>
    </alternativeName>
</protein>
<dbReference type="Gene3D" id="3.20.20.70">
    <property type="entry name" value="Aldolase class I"/>
    <property type="match status" value="1"/>
</dbReference>
<dbReference type="EMBL" id="KB445556">
    <property type="protein sequence ID" value="EMC96109.1"/>
    <property type="molecule type" value="Genomic_DNA"/>
</dbReference>
<evidence type="ECO:0000256" key="6">
    <source>
        <dbReference type="ARBA" id="ARBA00023295"/>
    </source>
</evidence>
<dbReference type="HOGENOM" id="CLU_013093_2_1_1"/>
<dbReference type="RefSeq" id="XP_007677321.1">
    <property type="nucleotide sequence ID" value="XM_007679131.1"/>
</dbReference>
<evidence type="ECO:0000256" key="3">
    <source>
        <dbReference type="ARBA" id="ARBA00012755"/>
    </source>
</evidence>
<accession>M2NAF2</accession>
<dbReference type="Pfam" id="PF17801">
    <property type="entry name" value="Melibiase_C"/>
    <property type="match status" value="1"/>
</dbReference>
<keyword evidence="7" id="KW-1015">Disulfide bond</keyword>
<dbReference type="InterPro" id="IPR013780">
    <property type="entry name" value="Glyco_hydro_b"/>
</dbReference>
<dbReference type="eggNOG" id="KOG2366">
    <property type="taxonomic scope" value="Eukaryota"/>
</dbReference>
<comment type="catalytic activity">
    <reaction evidence="1 7">
        <text>Hydrolysis of terminal, non-reducing alpha-D-galactose residues in alpha-D-galactosides, including galactose oligosaccharides, galactomannans and galactolipids.</text>
        <dbReference type="EC" id="3.2.1.22"/>
    </reaction>
</comment>
<dbReference type="GeneID" id="19109331"/>
<dbReference type="KEGG" id="bcom:BAUCODRAFT_157442"/>
<dbReference type="Proteomes" id="UP000011761">
    <property type="component" value="Unassembled WGS sequence"/>
</dbReference>
<dbReference type="PANTHER" id="PTHR11452:SF61">
    <property type="entry name" value="ALPHA-GALACTOSIDASE B-RELATED"/>
    <property type="match status" value="1"/>
</dbReference>
<dbReference type="GO" id="GO:0005975">
    <property type="term" value="P:carbohydrate metabolic process"/>
    <property type="evidence" value="ECO:0007669"/>
    <property type="project" value="InterPro"/>
</dbReference>
<dbReference type="SUPFAM" id="SSF51445">
    <property type="entry name" value="(Trans)glycosidases"/>
    <property type="match status" value="1"/>
</dbReference>
<dbReference type="Gene3D" id="2.60.40.1180">
    <property type="entry name" value="Golgi alpha-mannosidase II"/>
    <property type="match status" value="1"/>
</dbReference>
<dbReference type="InterPro" id="IPR017853">
    <property type="entry name" value="GH"/>
</dbReference>
<evidence type="ECO:0000256" key="7">
    <source>
        <dbReference type="RuleBase" id="RU361168"/>
    </source>
</evidence>
<keyword evidence="4" id="KW-0732">Signal</keyword>
<gene>
    <name evidence="9" type="ORF">BAUCODRAFT_157442</name>
</gene>
<dbReference type="OrthoDB" id="5795902at2759"/>
<organism evidence="9 10">
    <name type="scientific">Baudoinia panamericana (strain UAMH 10762)</name>
    <name type="common">Angels' share fungus</name>
    <name type="synonym">Baudoinia compniacensis (strain UAMH 10762)</name>
    <dbReference type="NCBI Taxonomy" id="717646"/>
    <lineage>
        <taxon>Eukaryota</taxon>
        <taxon>Fungi</taxon>
        <taxon>Dikarya</taxon>
        <taxon>Ascomycota</taxon>
        <taxon>Pezizomycotina</taxon>
        <taxon>Dothideomycetes</taxon>
        <taxon>Dothideomycetidae</taxon>
        <taxon>Mycosphaerellales</taxon>
        <taxon>Teratosphaeriaceae</taxon>
        <taxon>Baudoinia</taxon>
    </lineage>
</organism>
<dbReference type="Pfam" id="PF16499">
    <property type="entry name" value="Melibiase_2"/>
    <property type="match status" value="1"/>
</dbReference>
<keyword evidence="10" id="KW-1185">Reference proteome</keyword>
<dbReference type="InterPro" id="IPR041233">
    <property type="entry name" value="Melibiase_C"/>
</dbReference>
<dbReference type="STRING" id="717646.M2NAF2"/>
<keyword evidence="6 7" id="KW-0326">Glycosidase</keyword>
<evidence type="ECO:0000256" key="5">
    <source>
        <dbReference type="ARBA" id="ARBA00022801"/>
    </source>
</evidence>
<evidence type="ECO:0000256" key="4">
    <source>
        <dbReference type="ARBA" id="ARBA00022729"/>
    </source>
</evidence>
<dbReference type="PRINTS" id="PR00740">
    <property type="entry name" value="GLHYDRLASE27"/>
</dbReference>
<name>M2NAF2_BAUPA</name>
<dbReference type="OMA" id="NAYYCDI"/>
<dbReference type="AlphaFoldDB" id="M2NAF2"/>
<reference evidence="9 10" key="1">
    <citation type="journal article" date="2012" name="PLoS Pathog.">
        <title>Diverse lifestyles and strategies of plant pathogenesis encoded in the genomes of eighteen Dothideomycetes fungi.</title>
        <authorList>
            <person name="Ohm R.A."/>
            <person name="Feau N."/>
            <person name="Henrissat B."/>
            <person name="Schoch C.L."/>
            <person name="Horwitz B.A."/>
            <person name="Barry K.W."/>
            <person name="Condon B.J."/>
            <person name="Copeland A.C."/>
            <person name="Dhillon B."/>
            <person name="Glaser F."/>
            <person name="Hesse C.N."/>
            <person name="Kosti I."/>
            <person name="LaButti K."/>
            <person name="Lindquist E.A."/>
            <person name="Lucas S."/>
            <person name="Salamov A.A."/>
            <person name="Bradshaw R.E."/>
            <person name="Ciuffetti L."/>
            <person name="Hamelin R.C."/>
            <person name="Kema G.H.J."/>
            <person name="Lawrence C."/>
            <person name="Scott J.A."/>
            <person name="Spatafora J.W."/>
            <person name="Turgeon B.G."/>
            <person name="de Wit P.J.G.M."/>
            <person name="Zhong S."/>
            <person name="Goodwin S.B."/>
            <person name="Grigoriev I.V."/>
        </authorList>
    </citation>
    <scope>NUCLEOTIDE SEQUENCE [LARGE SCALE GENOMIC DNA]</scope>
    <source>
        <strain evidence="9 10">UAMH 10762</strain>
    </source>
</reference>
<dbReference type="EC" id="3.2.1.22" evidence="3 7"/>
<evidence type="ECO:0000256" key="1">
    <source>
        <dbReference type="ARBA" id="ARBA00001255"/>
    </source>
</evidence>